<feature type="domain" description="GtrA/DPMS transmembrane" evidence="7">
    <location>
        <begin position="7"/>
        <end position="122"/>
    </location>
</feature>
<comment type="subcellular location">
    <subcellularLocation>
        <location evidence="1">Membrane</location>
        <topology evidence="1">Multi-pass membrane protein</topology>
    </subcellularLocation>
</comment>
<evidence type="ECO:0000256" key="4">
    <source>
        <dbReference type="ARBA" id="ARBA00022989"/>
    </source>
</evidence>
<gene>
    <name evidence="8" type="ORF">F4695_001344</name>
</gene>
<evidence type="ECO:0000256" key="6">
    <source>
        <dbReference type="SAM" id="Phobius"/>
    </source>
</evidence>
<feature type="transmembrane region" description="Helical" evidence="6">
    <location>
        <begin position="95"/>
        <end position="115"/>
    </location>
</feature>
<dbReference type="EMBL" id="JACHBU010000002">
    <property type="protein sequence ID" value="MBB6508012.1"/>
    <property type="molecule type" value="Genomic_DNA"/>
</dbReference>
<dbReference type="InterPro" id="IPR051401">
    <property type="entry name" value="GtrA_CellWall_Glycosyl"/>
</dbReference>
<keyword evidence="5 6" id="KW-0472">Membrane</keyword>
<evidence type="ECO:0000256" key="3">
    <source>
        <dbReference type="ARBA" id="ARBA00022692"/>
    </source>
</evidence>
<evidence type="ECO:0000256" key="1">
    <source>
        <dbReference type="ARBA" id="ARBA00004141"/>
    </source>
</evidence>
<dbReference type="PANTHER" id="PTHR38459:SF1">
    <property type="entry name" value="PROPHAGE BACTOPRENOL-LINKED GLUCOSE TRANSLOCASE HOMOLOG"/>
    <property type="match status" value="1"/>
</dbReference>
<dbReference type="GO" id="GO:0000271">
    <property type="term" value="P:polysaccharide biosynthetic process"/>
    <property type="evidence" value="ECO:0007669"/>
    <property type="project" value="InterPro"/>
</dbReference>
<feature type="transmembrane region" description="Helical" evidence="6">
    <location>
        <begin position="34"/>
        <end position="51"/>
    </location>
</feature>
<keyword evidence="9" id="KW-1185">Reference proteome</keyword>
<sequence>MKRLFWFLAAGGGGFVIDAGLTYFLIAVAGFGPFAARIPAIMAAMSFTWLINRNRTFEPSPHSLAQEGFRYWAVGITSACINYAVYSLLMWRAPFLQPIAAIVFASAAATAYSYFGYSRFVFRHKN</sequence>
<organism evidence="8 9">
    <name type="scientific">Rhizobium soli</name>
    <dbReference type="NCBI Taxonomy" id="424798"/>
    <lineage>
        <taxon>Bacteria</taxon>
        <taxon>Pseudomonadati</taxon>
        <taxon>Pseudomonadota</taxon>
        <taxon>Alphaproteobacteria</taxon>
        <taxon>Hyphomicrobiales</taxon>
        <taxon>Rhizobiaceae</taxon>
        <taxon>Rhizobium/Agrobacterium group</taxon>
        <taxon>Rhizobium</taxon>
    </lineage>
</organism>
<reference evidence="8 9" key="1">
    <citation type="submission" date="2020-08" db="EMBL/GenBank/DDBJ databases">
        <title>The Agave Microbiome: Exploring the role of microbial communities in plant adaptations to desert environments.</title>
        <authorList>
            <person name="Partida-Martinez L.P."/>
        </authorList>
    </citation>
    <scope>NUCLEOTIDE SEQUENCE [LARGE SCALE GENOMIC DNA]</scope>
    <source>
        <strain evidence="8 9">AS3.12</strain>
    </source>
</reference>
<name>A0A7X0JJW0_9HYPH</name>
<keyword evidence="4 6" id="KW-1133">Transmembrane helix</keyword>
<evidence type="ECO:0000256" key="2">
    <source>
        <dbReference type="ARBA" id="ARBA00009399"/>
    </source>
</evidence>
<feature type="transmembrane region" description="Helical" evidence="6">
    <location>
        <begin position="71"/>
        <end position="89"/>
    </location>
</feature>
<evidence type="ECO:0000313" key="9">
    <source>
        <dbReference type="Proteomes" id="UP000585437"/>
    </source>
</evidence>
<dbReference type="PANTHER" id="PTHR38459">
    <property type="entry name" value="PROPHAGE BACTOPRENOL-LINKED GLUCOSE TRANSLOCASE HOMOLOG"/>
    <property type="match status" value="1"/>
</dbReference>
<feature type="transmembrane region" description="Helical" evidence="6">
    <location>
        <begin position="7"/>
        <end position="28"/>
    </location>
</feature>
<keyword evidence="3 6" id="KW-0812">Transmembrane</keyword>
<proteinExistence type="inferred from homology"/>
<accession>A0A7X0JJW0</accession>
<evidence type="ECO:0000259" key="7">
    <source>
        <dbReference type="Pfam" id="PF04138"/>
    </source>
</evidence>
<dbReference type="Proteomes" id="UP000585437">
    <property type="component" value="Unassembled WGS sequence"/>
</dbReference>
<protein>
    <submittedName>
        <fullName evidence="8">Putative flippase GtrA</fullName>
    </submittedName>
</protein>
<dbReference type="RefSeq" id="WP_184654208.1">
    <property type="nucleotide sequence ID" value="NZ_JACHBU010000002.1"/>
</dbReference>
<comment type="caution">
    <text evidence="8">The sequence shown here is derived from an EMBL/GenBank/DDBJ whole genome shotgun (WGS) entry which is preliminary data.</text>
</comment>
<dbReference type="GO" id="GO:0005886">
    <property type="term" value="C:plasma membrane"/>
    <property type="evidence" value="ECO:0007669"/>
    <property type="project" value="TreeGrafter"/>
</dbReference>
<dbReference type="InterPro" id="IPR007267">
    <property type="entry name" value="GtrA_DPMS_TM"/>
</dbReference>
<evidence type="ECO:0000256" key="5">
    <source>
        <dbReference type="ARBA" id="ARBA00023136"/>
    </source>
</evidence>
<dbReference type="Pfam" id="PF04138">
    <property type="entry name" value="GtrA_DPMS_TM"/>
    <property type="match status" value="1"/>
</dbReference>
<evidence type="ECO:0000313" key="8">
    <source>
        <dbReference type="EMBL" id="MBB6508012.1"/>
    </source>
</evidence>
<comment type="similarity">
    <text evidence="2">Belongs to the GtrA family.</text>
</comment>
<dbReference type="AlphaFoldDB" id="A0A7X0JJW0"/>